<evidence type="ECO:0000313" key="3">
    <source>
        <dbReference type="Proteomes" id="UP000001399"/>
    </source>
</evidence>
<keyword evidence="1" id="KW-0472">Membrane</keyword>
<name>E3I767_RHOVT</name>
<dbReference type="EMBL" id="CP002292">
    <property type="protein sequence ID" value="ADP70718.1"/>
    <property type="molecule type" value="Genomic_DNA"/>
</dbReference>
<dbReference type="AlphaFoldDB" id="E3I767"/>
<gene>
    <name evidence="2" type="ordered locus">Rvan_1463</name>
</gene>
<proteinExistence type="predicted"/>
<evidence type="ECO:0000256" key="1">
    <source>
        <dbReference type="SAM" id="Phobius"/>
    </source>
</evidence>
<organism evidence="2 3">
    <name type="scientific">Rhodomicrobium vannielii (strain ATCC 17100 / DSM 162 / LMG 4299 / NCIMB 10020 / ATH 3.1.1)</name>
    <dbReference type="NCBI Taxonomy" id="648757"/>
    <lineage>
        <taxon>Bacteria</taxon>
        <taxon>Pseudomonadati</taxon>
        <taxon>Pseudomonadota</taxon>
        <taxon>Alphaproteobacteria</taxon>
        <taxon>Hyphomicrobiales</taxon>
        <taxon>Hyphomicrobiaceae</taxon>
        <taxon>Rhodomicrobium</taxon>
    </lineage>
</organism>
<accession>E3I767</accession>
<keyword evidence="1" id="KW-0812">Transmembrane</keyword>
<evidence type="ECO:0000313" key="2">
    <source>
        <dbReference type="EMBL" id="ADP70718.1"/>
    </source>
</evidence>
<keyword evidence="3" id="KW-1185">Reference proteome</keyword>
<dbReference type="HOGENOM" id="CLU_3047485_0_0_5"/>
<keyword evidence="1" id="KW-1133">Transmembrane helix</keyword>
<protein>
    <submittedName>
        <fullName evidence="2">Uncharacterized protein</fullName>
    </submittedName>
</protein>
<reference evidence="3" key="1">
    <citation type="journal article" date="2011" name="J. Bacteriol.">
        <title>Genome sequences of eight morphologically diverse alphaproteobacteria.</title>
        <authorList>
            <consortium name="US DOE Joint Genome Institute"/>
            <person name="Brown P.J."/>
            <person name="Kysela D.T."/>
            <person name="Buechlein A."/>
            <person name="Hemmerich C."/>
            <person name="Brun Y.V."/>
        </authorList>
    </citation>
    <scope>NUCLEOTIDE SEQUENCE [LARGE SCALE GENOMIC DNA]</scope>
    <source>
        <strain evidence="3">ATCC 17100 / ATH 3.1.1 / DSM 162 / LMG 4299</strain>
    </source>
</reference>
<feature type="transmembrane region" description="Helical" evidence="1">
    <location>
        <begin position="12"/>
        <end position="31"/>
    </location>
</feature>
<dbReference type="Proteomes" id="UP000001399">
    <property type="component" value="Chromosome"/>
</dbReference>
<dbReference type="KEGG" id="rva:Rvan_1463"/>
<feature type="transmembrane region" description="Helical" evidence="1">
    <location>
        <begin position="37"/>
        <end position="53"/>
    </location>
</feature>
<sequence length="54" mass="6173">METSSVSVGNQILTVLQFIILSWVLLGWAWSVGYTKSPIFWLFYILLNLGIILK</sequence>